<name>A0AAV5JXH8_9ROSI</name>
<comment type="caution">
    <text evidence="2">The sequence shown here is derived from an EMBL/GenBank/DDBJ whole genome shotgun (WGS) entry which is preliminary data.</text>
</comment>
<organism evidence="2 3">
    <name type="scientific">Rubroshorea leprosula</name>
    <dbReference type="NCBI Taxonomy" id="152421"/>
    <lineage>
        <taxon>Eukaryota</taxon>
        <taxon>Viridiplantae</taxon>
        <taxon>Streptophyta</taxon>
        <taxon>Embryophyta</taxon>
        <taxon>Tracheophyta</taxon>
        <taxon>Spermatophyta</taxon>
        <taxon>Magnoliopsida</taxon>
        <taxon>eudicotyledons</taxon>
        <taxon>Gunneridae</taxon>
        <taxon>Pentapetalae</taxon>
        <taxon>rosids</taxon>
        <taxon>malvids</taxon>
        <taxon>Malvales</taxon>
        <taxon>Dipterocarpaceae</taxon>
        <taxon>Rubroshorea</taxon>
    </lineage>
</organism>
<feature type="signal peptide" evidence="1">
    <location>
        <begin position="1"/>
        <end position="26"/>
    </location>
</feature>
<dbReference type="EMBL" id="BPVZ01000042">
    <property type="protein sequence ID" value="GKV14965.1"/>
    <property type="molecule type" value="Genomic_DNA"/>
</dbReference>
<evidence type="ECO:0000256" key="1">
    <source>
        <dbReference type="SAM" id="SignalP"/>
    </source>
</evidence>
<dbReference type="Proteomes" id="UP001054252">
    <property type="component" value="Unassembled WGS sequence"/>
</dbReference>
<feature type="chain" id="PRO_5043988823" description="Bifunctional inhibitor/plant lipid transfer protein/seed storage helical domain-containing protein" evidence="1">
    <location>
        <begin position="27"/>
        <end position="130"/>
    </location>
</feature>
<dbReference type="AlphaFoldDB" id="A0AAV5JXH8"/>
<evidence type="ECO:0000313" key="3">
    <source>
        <dbReference type="Proteomes" id="UP001054252"/>
    </source>
</evidence>
<protein>
    <recommendedName>
        <fullName evidence="4">Bifunctional inhibitor/plant lipid transfer protein/seed storage helical domain-containing protein</fullName>
    </recommendedName>
</protein>
<evidence type="ECO:0000313" key="2">
    <source>
        <dbReference type="EMBL" id="GKV14965.1"/>
    </source>
</evidence>
<accession>A0AAV5JXH8</accession>
<sequence>MAFSRYLLVLAMVVFVATSNHHQAHAYTCVNVQADLSLTCDGYLGGVLGLANSLLGGLPLINTLPLVGGLVQGLLPAGQCCADVKNMYNQCTTAQVDLQACLQVCNLSLVNLCLILKTCGVSATICVGYV</sequence>
<keyword evidence="1" id="KW-0732">Signal</keyword>
<keyword evidence="3" id="KW-1185">Reference proteome</keyword>
<gene>
    <name evidence="2" type="ORF">SLEP1_g25763</name>
</gene>
<reference evidence="2 3" key="1">
    <citation type="journal article" date="2021" name="Commun. Biol.">
        <title>The genome of Shorea leprosula (Dipterocarpaceae) highlights the ecological relevance of drought in aseasonal tropical rainforests.</title>
        <authorList>
            <person name="Ng K.K.S."/>
            <person name="Kobayashi M.J."/>
            <person name="Fawcett J.A."/>
            <person name="Hatakeyama M."/>
            <person name="Paape T."/>
            <person name="Ng C.H."/>
            <person name="Ang C.C."/>
            <person name="Tnah L.H."/>
            <person name="Lee C.T."/>
            <person name="Nishiyama T."/>
            <person name="Sese J."/>
            <person name="O'Brien M.J."/>
            <person name="Copetti D."/>
            <person name="Mohd Noor M.I."/>
            <person name="Ong R.C."/>
            <person name="Putra M."/>
            <person name="Sireger I.Z."/>
            <person name="Indrioko S."/>
            <person name="Kosugi Y."/>
            <person name="Izuno A."/>
            <person name="Isagi Y."/>
            <person name="Lee S.L."/>
            <person name="Shimizu K.K."/>
        </authorList>
    </citation>
    <scope>NUCLEOTIDE SEQUENCE [LARGE SCALE GENOMIC DNA]</scope>
    <source>
        <strain evidence="2">214</strain>
    </source>
</reference>
<proteinExistence type="predicted"/>
<evidence type="ECO:0008006" key="4">
    <source>
        <dbReference type="Google" id="ProtNLM"/>
    </source>
</evidence>